<dbReference type="EMBL" id="JABEQJ010000028">
    <property type="protein sequence ID" value="MBB2161950.1"/>
    <property type="molecule type" value="Genomic_DNA"/>
</dbReference>
<dbReference type="Pfam" id="PF03583">
    <property type="entry name" value="LIP"/>
    <property type="match status" value="1"/>
</dbReference>
<proteinExistence type="predicted"/>
<gene>
    <name evidence="1" type="ORF">HLH48_17580</name>
</gene>
<name>A0A7W4IFM1_9PROT</name>
<dbReference type="AlphaFoldDB" id="A0A7W4IFM1"/>
<dbReference type="PIRSF" id="PIRSF029171">
    <property type="entry name" value="Esterase_LipA"/>
    <property type="match status" value="1"/>
</dbReference>
<dbReference type="SUPFAM" id="SSF53474">
    <property type="entry name" value="alpha/beta-Hydrolases"/>
    <property type="match status" value="1"/>
</dbReference>
<protein>
    <submittedName>
        <fullName evidence="1">Alpha/beta hydrolase</fullName>
    </submittedName>
</protein>
<dbReference type="GO" id="GO:0016042">
    <property type="term" value="P:lipid catabolic process"/>
    <property type="evidence" value="ECO:0007669"/>
    <property type="project" value="InterPro"/>
</dbReference>
<dbReference type="PANTHER" id="PTHR34853">
    <property type="match status" value="1"/>
</dbReference>
<reference evidence="1 2" key="1">
    <citation type="submission" date="2020-04" db="EMBL/GenBank/DDBJ databases">
        <title>Description of novel Gluconacetobacter.</title>
        <authorList>
            <person name="Sombolestani A."/>
        </authorList>
    </citation>
    <scope>NUCLEOTIDE SEQUENCE [LARGE SCALE GENOMIC DNA]</scope>
    <source>
        <strain evidence="1 2">LMG 19747</strain>
    </source>
</reference>
<dbReference type="Proteomes" id="UP000589085">
    <property type="component" value="Unassembled WGS sequence"/>
</dbReference>
<dbReference type="Gene3D" id="3.40.50.1820">
    <property type="entry name" value="alpha/beta hydrolase"/>
    <property type="match status" value="2"/>
</dbReference>
<keyword evidence="1" id="KW-0378">Hydrolase</keyword>
<comment type="caution">
    <text evidence="1">The sequence shown here is derived from an EMBL/GenBank/DDBJ whole genome shotgun (WGS) entry which is preliminary data.</text>
</comment>
<evidence type="ECO:0000313" key="2">
    <source>
        <dbReference type="Proteomes" id="UP000589085"/>
    </source>
</evidence>
<dbReference type="InterPro" id="IPR029058">
    <property type="entry name" value="AB_hydrolase_fold"/>
</dbReference>
<dbReference type="GO" id="GO:0004806">
    <property type="term" value="F:triacylglycerol lipase activity"/>
    <property type="evidence" value="ECO:0007669"/>
    <property type="project" value="InterPro"/>
</dbReference>
<accession>A0A7W4IFM1</accession>
<organism evidence="1 2">
    <name type="scientific">Gluconacetobacter sacchari</name>
    <dbReference type="NCBI Taxonomy" id="92759"/>
    <lineage>
        <taxon>Bacteria</taxon>
        <taxon>Pseudomonadati</taxon>
        <taxon>Pseudomonadota</taxon>
        <taxon>Alphaproteobacteria</taxon>
        <taxon>Acetobacterales</taxon>
        <taxon>Acetobacteraceae</taxon>
        <taxon>Gluconacetobacter</taxon>
    </lineage>
</organism>
<dbReference type="InterPro" id="IPR005152">
    <property type="entry name" value="Lipase_secreted"/>
</dbReference>
<sequence length="330" mass="34659">MRRHWDISYGITHRPVAVSGQLWLPKGRAPAGGWPLLVWTHGTVGVADHCATSWAGTGKLFPAYIARWLQAGYAVVSSDYEGLGTPGLHPYLVGATEARNALDSARAVIGQTYHIANRVLIDGQSQGGGAAFATAGVAPSYAPELAVLGTIATGVPYITPKTMAAPPADPNAVDPAIAYMFYVTLVARSLDPSLDTASLFTARALPVFEKAVSSCIDDLARGVKAAGLSDANALRPGAMSRVLKVVMPYYGYSTLALKQPLFVGTGDADRDVSPLAQTMLVHDACAAGTVVERHVYPGKSHLDAWMASEDDAFAFGQAVMHGGKIHSTCP</sequence>
<dbReference type="PANTHER" id="PTHR34853:SF1">
    <property type="entry name" value="LIPASE 5"/>
    <property type="match status" value="1"/>
</dbReference>
<evidence type="ECO:0000313" key="1">
    <source>
        <dbReference type="EMBL" id="MBB2161950.1"/>
    </source>
</evidence>